<reference evidence="2" key="2">
    <citation type="submission" date="2020-10" db="UniProtKB">
        <authorList>
            <consortium name="WormBaseParasite"/>
        </authorList>
    </citation>
    <scope>IDENTIFICATION</scope>
</reference>
<keyword evidence="1" id="KW-1185">Reference proteome</keyword>
<dbReference type="WBParaSite" id="Pan_g3756.t1">
    <property type="protein sequence ID" value="Pan_g3756.t1"/>
    <property type="gene ID" value="Pan_g3756"/>
</dbReference>
<proteinExistence type="predicted"/>
<dbReference type="Proteomes" id="UP000492821">
    <property type="component" value="Unassembled WGS sequence"/>
</dbReference>
<organism evidence="1 2">
    <name type="scientific">Panagrellus redivivus</name>
    <name type="common">Microworm</name>
    <dbReference type="NCBI Taxonomy" id="6233"/>
    <lineage>
        <taxon>Eukaryota</taxon>
        <taxon>Metazoa</taxon>
        <taxon>Ecdysozoa</taxon>
        <taxon>Nematoda</taxon>
        <taxon>Chromadorea</taxon>
        <taxon>Rhabditida</taxon>
        <taxon>Tylenchina</taxon>
        <taxon>Panagrolaimomorpha</taxon>
        <taxon>Panagrolaimoidea</taxon>
        <taxon>Panagrolaimidae</taxon>
        <taxon>Panagrellus</taxon>
    </lineage>
</organism>
<sequence length="264" mass="28561">MSIMLRGNVCLLVLNAIHITIMKRSLGPPAIRAIVFVMCLAARCLSLELSEDDVKLLPPLPICDAYQACGAEVSIYPILLPNLEEDPDAVITTTQPTTTTLDAGYQALEIEGSGEGSGAEFIDSATPSTTVTNDVTVFPLYDEFVSGPAVFDYSAERNVSQKKLCRCATPEGGDENEDTCSFTNTTNTLDIDPTLKLAFCAPPTFSVRCIGRRNVVRVIAEIHESGEAIQSVLDTAVFCSCPNGFKRIGIEPWADGYAFKYQCK</sequence>
<reference evidence="1" key="1">
    <citation type="journal article" date="2013" name="Genetics">
        <title>The draft genome and transcriptome of Panagrellus redivivus are shaped by the harsh demands of a free-living lifestyle.</title>
        <authorList>
            <person name="Srinivasan J."/>
            <person name="Dillman A.R."/>
            <person name="Macchietto M.G."/>
            <person name="Heikkinen L."/>
            <person name="Lakso M."/>
            <person name="Fracchia K.M."/>
            <person name="Antoshechkin I."/>
            <person name="Mortazavi A."/>
            <person name="Wong G."/>
            <person name="Sternberg P.W."/>
        </authorList>
    </citation>
    <scope>NUCLEOTIDE SEQUENCE [LARGE SCALE GENOMIC DNA]</scope>
    <source>
        <strain evidence="1">MT8872</strain>
    </source>
</reference>
<dbReference type="AlphaFoldDB" id="A0A7E4VWW4"/>
<evidence type="ECO:0000313" key="1">
    <source>
        <dbReference type="Proteomes" id="UP000492821"/>
    </source>
</evidence>
<evidence type="ECO:0000313" key="2">
    <source>
        <dbReference type="WBParaSite" id="Pan_g3756.t1"/>
    </source>
</evidence>
<accession>A0A7E4VWW4</accession>
<protein>
    <submittedName>
        <fullName evidence="2">Phlebovirus_G2 domain-containing protein</fullName>
    </submittedName>
</protein>
<name>A0A7E4VWW4_PANRE</name>